<keyword evidence="1" id="KW-0812">Transmembrane</keyword>
<dbReference type="AlphaFoldDB" id="H0E9Q2"/>
<evidence type="ECO:0000313" key="3">
    <source>
        <dbReference type="Proteomes" id="UP000005143"/>
    </source>
</evidence>
<evidence type="ECO:0000256" key="1">
    <source>
        <dbReference type="SAM" id="Phobius"/>
    </source>
</evidence>
<evidence type="ECO:0000313" key="2">
    <source>
        <dbReference type="EMBL" id="EHN09596.1"/>
    </source>
</evidence>
<dbReference type="RefSeq" id="WP_007577790.1">
    <property type="nucleotide sequence ID" value="NZ_AGUD01000266.1"/>
</dbReference>
<accession>H0E9Q2</accession>
<feature type="transmembrane region" description="Helical" evidence="1">
    <location>
        <begin position="25"/>
        <end position="47"/>
    </location>
</feature>
<keyword evidence="1" id="KW-0472">Membrane</keyword>
<protein>
    <submittedName>
        <fullName evidence="2">Putative amino acid transporter</fullName>
    </submittedName>
</protein>
<organism evidence="2 3">
    <name type="scientific">Patulibacter medicamentivorans</name>
    <dbReference type="NCBI Taxonomy" id="1097667"/>
    <lineage>
        <taxon>Bacteria</taxon>
        <taxon>Bacillati</taxon>
        <taxon>Actinomycetota</taxon>
        <taxon>Thermoleophilia</taxon>
        <taxon>Solirubrobacterales</taxon>
        <taxon>Patulibacteraceae</taxon>
        <taxon>Patulibacter</taxon>
    </lineage>
</organism>
<keyword evidence="1" id="KW-1133">Transmembrane helix</keyword>
<feature type="transmembrane region" description="Helical" evidence="1">
    <location>
        <begin position="59"/>
        <end position="80"/>
    </location>
</feature>
<keyword evidence="3" id="KW-1185">Reference proteome</keyword>
<comment type="caution">
    <text evidence="2">The sequence shown here is derived from an EMBL/GenBank/DDBJ whole genome shotgun (WGS) entry which is preliminary data.</text>
</comment>
<dbReference type="OrthoDB" id="137613at2"/>
<sequence>MIALQALCSVAVVGFFRRDRRDATVVQRLVAPGLAALALAATCVLIVKNFDLLTAAGTTANVLLIVPLPIVFVAGVLLALRIRRRDRRAYERLTTVDAAAA</sequence>
<proteinExistence type="predicted"/>
<gene>
    <name evidence="2" type="ORF">PAI11_35720</name>
</gene>
<dbReference type="Proteomes" id="UP000005143">
    <property type="component" value="Unassembled WGS sequence"/>
</dbReference>
<name>H0E9Q2_9ACTN</name>
<reference evidence="2 3" key="1">
    <citation type="journal article" date="2013" name="Biodegradation">
        <title>Quantitative proteomic analysis of ibuprofen-degrading Patulibacter sp. strain I11.</title>
        <authorList>
            <person name="Almeida B."/>
            <person name="Kjeldal H."/>
            <person name="Lolas I."/>
            <person name="Knudsen A.D."/>
            <person name="Carvalho G."/>
            <person name="Nielsen K.L."/>
            <person name="Barreto Crespo M.T."/>
            <person name="Stensballe A."/>
            <person name="Nielsen J.L."/>
        </authorList>
    </citation>
    <scope>NUCLEOTIDE SEQUENCE [LARGE SCALE GENOMIC DNA]</scope>
    <source>
        <strain evidence="2 3">I11</strain>
    </source>
</reference>
<dbReference type="EMBL" id="AGUD01000266">
    <property type="protein sequence ID" value="EHN09596.1"/>
    <property type="molecule type" value="Genomic_DNA"/>
</dbReference>
<dbReference type="PATRIC" id="fig|1097667.3.peg.3543"/>